<gene>
    <name evidence="1" type="ordered locus">FRAAL2950</name>
</gene>
<name>Q0RLL0_FRAAA</name>
<evidence type="ECO:0000313" key="1">
    <source>
        <dbReference type="EMBL" id="CAJ61594.1"/>
    </source>
</evidence>
<accession>Q0RLL0</accession>
<organism evidence="1 2">
    <name type="scientific">Frankia alni (strain DSM 45986 / CECT 9034 / ACN14a)</name>
    <dbReference type="NCBI Taxonomy" id="326424"/>
    <lineage>
        <taxon>Bacteria</taxon>
        <taxon>Bacillati</taxon>
        <taxon>Actinomycetota</taxon>
        <taxon>Actinomycetes</taxon>
        <taxon>Frankiales</taxon>
        <taxon>Frankiaceae</taxon>
        <taxon>Frankia</taxon>
    </lineage>
</organism>
<dbReference type="Proteomes" id="UP000000657">
    <property type="component" value="Chromosome"/>
</dbReference>
<proteinExistence type="predicted"/>
<keyword evidence="2" id="KW-1185">Reference proteome</keyword>
<dbReference type="AlphaFoldDB" id="Q0RLL0"/>
<reference evidence="1 2" key="1">
    <citation type="journal article" date="2007" name="Genome Res.">
        <title>Genome characteristics of facultatively symbiotic Frankia sp. strains reflect host range and host plant biogeography.</title>
        <authorList>
            <person name="Normand P."/>
            <person name="Lapierre P."/>
            <person name="Tisa L.S."/>
            <person name="Gogarten J.P."/>
            <person name="Alloisio N."/>
            <person name="Bagnarol E."/>
            <person name="Bassi C.A."/>
            <person name="Berry A.M."/>
            <person name="Bickhart D.M."/>
            <person name="Choisne N."/>
            <person name="Couloux A."/>
            <person name="Cournoyer B."/>
            <person name="Cruveiller S."/>
            <person name="Daubin V."/>
            <person name="Demange N."/>
            <person name="Francino M.P."/>
            <person name="Goltsman E."/>
            <person name="Huang Y."/>
            <person name="Kopp O.R."/>
            <person name="Labarre L."/>
            <person name="Lapidus A."/>
            <person name="Lavire C."/>
            <person name="Marechal J."/>
            <person name="Martinez M."/>
            <person name="Mastronunzio J.E."/>
            <person name="Mullin B.C."/>
            <person name="Niemann J."/>
            <person name="Pujic P."/>
            <person name="Rawnsley T."/>
            <person name="Rouy Z."/>
            <person name="Schenowitz C."/>
            <person name="Sellstedt A."/>
            <person name="Tavares F."/>
            <person name="Tomkins J.P."/>
            <person name="Vallenet D."/>
            <person name="Valverde C."/>
            <person name="Wall L.G."/>
            <person name="Wang Y."/>
            <person name="Medigue C."/>
            <person name="Benson D.R."/>
        </authorList>
    </citation>
    <scope>NUCLEOTIDE SEQUENCE [LARGE SCALE GENOMIC DNA]</scope>
    <source>
        <strain evidence="2">DSM 45986 / CECT 9034 / ACN14a</strain>
    </source>
</reference>
<dbReference type="EMBL" id="CT573213">
    <property type="protein sequence ID" value="CAJ61594.1"/>
    <property type="molecule type" value="Genomic_DNA"/>
</dbReference>
<dbReference type="STRING" id="326424.FRAAL2950"/>
<dbReference type="KEGG" id="fal:FRAAL2950"/>
<protein>
    <submittedName>
        <fullName evidence="1">Uncharacterized protein</fullName>
    </submittedName>
</protein>
<dbReference type="HOGENOM" id="CLU_2493336_0_0_11"/>
<sequence>MSSIPSSGRGWRNPYEGRPFVTLVHSGDGLFDLTMTSGASLRDLVDVTATLPPVLFVDHWRASLGDSAVVLRFRALPDLGPLLGGF</sequence>
<dbReference type="OrthoDB" id="3216023at2"/>
<evidence type="ECO:0000313" key="2">
    <source>
        <dbReference type="Proteomes" id="UP000000657"/>
    </source>
</evidence>